<name>A0A5M4FFB3_9ACTN</name>
<dbReference type="Proteomes" id="UP000380867">
    <property type="component" value="Unassembled WGS sequence"/>
</dbReference>
<sequence>MIRLQSTGLEVESRWLDVMKKWAHPLDFVALAAGVYAACSPIWTDTTDDATTTMVVLGVVTACIALYSLARPGEIAEGLMALMGILFIASPWVMNFDKVDDMALTAWVVGAIALVVGVADYAMGHRSHHGGGLTV</sequence>
<accession>A0A5M4FFB3</accession>
<gene>
    <name evidence="3" type="ORF">ESP70_011320</name>
</gene>
<keyword evidence="1" id="KW-0472">Membrane</keyword>
<feature type="transmembrane region" description="Helical" evidence="1">
    <location>
        <begin position="106"/>
        <end position="123"/>
    </location>
</feature>
<dbReference type="OrthoDB" id="32521at2"/>
<dbReference type="Pfam" id="PF03779">
    <property type="entry name" value="SPW"/>
    <property type="match status" value="1"/>
</dbReference>
<evidence type="ECO:0000313" key="3">
    <source>
        <dbReference type="EMBL" id="KAA1397918.1"/>
    </source>
</evidence>
<feature type="transmembrane region" description="Helical" evidence="1">
    <location>
        <begin position="76"/>
        <end position="94"/>
    </location>
</feature>
<proteinExistence type="predicted"/>
<comment type="caution">
    <text evidence="3">The sequence shown here is derived from an EMBL/GenBank/DDBJ whole genome shotgun (WGS) entry which is preliminary data.</text>
</comment>
<reference evidence="3" key="1">
    <citation type="submission" date="2019-09" db="EMBL/GenBank/DDBJ databases">
        <authorList>
            <person name="Li J."/>
        </authorList>
    </citation>
    <scope>NUCLEOTIDE SEQUENCE [LARGE SCALE GENOMIC DNA]</scope>
    <source>
        <strain evidence="3">JCM 14732</strain>
    </source>
</reference>
<keyword evidence="1" id="KW-1133">Transmembrane helix</keyword>
<dbReference type="AlphaFoldDB" id="A0A5M4FFB3"/>
<feature type="transmembrane region" description="Helical" evidence="1">
    <location>
        <begin position="26"/>
        <end position="44"/>
    </location>
</feature>
<dbReference type="InterPro" id="IPR005530">
    <property type="entry name" value="SPW"/>
</dbReference>
<organism evidence="3 4">
    <name type="scientific">Aeromicrobium ginsengisoli</name>
    <dbReference type="NCBI Taxonomy" id="363867"/>
    <lineage>
        <taxon>Bacteria</taxon>
        <taxon>Bacillati</taxon>
        <taxon>Actinomycetota</taxon>
        <taxon>Actinomycetes</taxon>
        <taxon>Propionibacteriales</taxon>
        <taxon>Nocardioidaceae</taxon>
        <taxon>Aeromicrobium</taxon>
    </lineage>
</organism>
<evidence type="ECO:0000259" key="2">
    <source>
        <dbReference type="Pfam" id="PF03779"/>
    </source>
</evidence>
<evidence type="ECO:0000256" key="1">
    <source>
        <dbReference type="SAM" id="Phobius"/>
    </source>
</evidence>
<feature type="transmembrane region" description="Helical" evidence="1">
    <location>
        <begin position="50"/>
        <end position="69"/>
    </location>
</feature>
<keyword evidence="1" id="KW-0812">Transmembrane</keyword>
<feature type="domain" description="SPW repeat-containing integral membrane" evidence="2">
    <location>
        <begin position="27"/>
        <end position="117"/>
    </location>
</feature>
<dbReference type="RefSeq" id="WP_149689357.1">
    <property type="nucleotide sequence ID" value="NZ_SDPQ02000002.1"/>
</dbReference>
<evidence type="ECO:0000313" key="4">
    <source>
        <dbReference type="Proteomes" id="UP000380867"/>
    </source>
</evidence>
<keyword evidence="4" id="KW-1185">Reference proteome</keyword>
<protein>
    <recommendedName>
        <fullName evidence="2">SPW repeat-containing integral membrane domain-containing protein</fullName>
    </recommendedName>
</protein>
<dbReference type="EMBL" id="SDPQ02000002">
    <property type="protein sequence ID" value="KAA1397918.1"/>
    <property type="molecule type" value="Genomic_DNA"/>
</dbReference>